<evidence type="ECO:0000256" key="3">
    <source>
        <dbReference type="ARBA" id="ARBA00022448"/>
    </source>
</evidence>
<sequence>MKTYARYSRGDFFSGGCSGLYHLCSMLSACLLFGAANAHAQSSVTLYGLLSVGMVYTDNAGGHGQTMMLSGPQQNPRFGLRGVEDLGGGISTLFVLENGFSLTNGTASQGGRMFGRQAYVGLSSTGFGTVTLGRQYDEIAQNIPLFQSGVVFGAFGAHVGDNDNIFNSFRFNNSIRYQSTNYGGLKVAGQFAFSNASGQFSNNSAWSIGGTYSRNAFQLATAYSRLNHPASVTNSGGAVDNNGYGFTSPFLASPGRQAGVESQSVFVVASSYALGDWVLAGIYSNAAFGYMDTTGLRLQNVEVSIRKSVTPSFLVGLGYIFTFGRYTANDAKPHYNQVNVGSDYFLSKRTDLYLDGIYQRAGGAAAVAQIYSLSPSTTKSQWTAILGIRHKF</sequence>
<name>A0ABR6FZ31_9BURK</name>
<keyword evidence="9" id="KW-0472">Membrane</keyword>
<keyword evidence="10" id="KW-0998">Cell outer membrane</keyword>
<dbReference type="RefSeq" id="WP_243413392.1">
    <property type="nucleotide sequence ID" value="NZ_JACHVZ010000023.1"/>
</dbReference>
<dbReference type="PANTHER" id="PTHR34501">
    <property type="entry name" value="PROTEIN YDDL-RELATED"/>
    <property type="match status" value="1"/>
</dbReference>
<evidence type="ECO:0000256" key="5">
    <source>
        <dbReference type="ARBA" id="ARBA00022692"/>
    </source>
</evidence>
<dbReference type="InterPro" id="IPR023614">
    <property type="entry name" value="Porin_dom_sf"/>
</dbReference>
<dbReference type="Gene3D" id="2.40.160.10">
    <property type="entry name" value="Porin"/>
    <property type="match status" value="1"/>
</dbReference>
<evidence type="ECO:0000256" key="2">
    <source>
        <dbReference type="ARBA" id="ARBA00011233"/>
    </source>
</evidence>
<dbReference type="InterPro" id="IPR050298">
    <property type="entry name" value="Gram-neg_bact_OMP"/>
</dbReference>
<evidence type="ECO:0000256" key="7">
    <source>
        <dbReference type="ARBA" id="ARBA00023065"/>
    </source>
</evidence>
<comment type="caution">
    <text evidence="13">The sequence shown here is derived from an EMBL/GenBank/DDBJ whole genome shotgun (WGS) entry which is preliminary data.</text>
</comment>
<evidence type="ECO:0000256" key="8">
    <source>
        <dbReference type="ARBA" id="ARBA00023114"/>
    </source>
</evidence>
<keyword evidence="7" id="KW-0406">Ion transport</keyword>
<organism evidence="13 14">
    <name type="scientific">Paraburkholderia silvatlantica</name>
    <dbReference type="NCBI Taxonomy" id="321895"/>
    <lineage>
        <taxon>Bacteria</taxon>
        <taxon>Pseudomonadati</taxon>
        <taxon>Pseudomonadota</taxon>
        <taxon>Betaproteobacteria</taxon>
        <taxon>Burkholderiales</taxon>
        <taxon>Burkholderiaceae</taxon>
        <taxon>Paraburkholderia</taxon>
    </lineage>
</organism>
<keyword evidence="5" id="KW-0812">Transmembrane</keyword>
<keyword evidence="8" id="KW-0626">Porin</keyword>
<keyword evidence="3" id="KW-0813">Transport</keyword>
<evidence type="ECO:0000259" key="12">
    <source>
        <dbReference type="Pfam" id="PF13609"/>
    </source>
</evidence>
<dbReference type="SUPFAM" id="SSF56935">
    <property type="entry name" value="Porins"/>
    <property type="match status" value="1"/>
</dbReference>
<feature type="chain" id="PRO_5046031977" evidence="11">
    <location>
        <begin position="41"/>
        <end position="392"/>
    </location>
</feature>
<keyword evidence="4" id="KW-1134">Transmembrane beta strand</keyword>
<dbReference type="Pfam" id="PF13609">
    <property type="entry name" value="Porin_4"/>
    <property type="match status" value="1"/>
</dbReference>
<evidence type="ECO:0000313" key="14">
    <source>
        <dbReference type="Proteomes" id="UP000533533"/>
    </source>
</evidence>
<keyword evidence="14" id="KW-1185">Reference proteome</keyword>
<dbReference type="PRINTS" id="PR00182">
    <property type="entry name" value="ECOLNEIPORIN"/>
</dbReference>
<dbReference type="CDD" id="cd00342">
    <property type="entry name" value="gram_neg_porins"/>
    <property type="match status" value="1"/>
</dbReference>
<accession>A0ABR6FZ31</accession>
<dbReference type="PROSITE" id="PS51257">
    <property type="entry name" value="PROKAR_LIPOPROTEIN"/>
    <property type="match status" value="1"/>
</dbReference>
<comment type="subunit">
    <text evidence="2">Homotrimer.</text>
</comment>
<evidence type="ECO:0000256" key="1">
    <source>
        <dbReference type="ARBA" id="ARBA00004571"/>
    </source>
</evidence>
<keyword evidence="6 11" id="KW-0732">Signal</keyword>
<evidence type="ECO:0000313" key="13">
    <source>
        <dbReference type="EMBL" id="MBB2932025.1"/>
    </source>
</evidence>
<reference evidence="13 14" key="1">
    <citation type="submission" date="2020-08" db="EMBL/GenBank/DDBJ databases">
        <title>Genomic Encyclopedia of Type Strains, Phase IV (KMG-V): Genome sequencing to study the core and pangenomes of soil and plant-associated prokaryotes.</title>
        <authorList>
            <person name="Whitman W."/>
        </authorList>
    </citation>
    <scope>NUCLEOTIDE SEQUENCE [LARGE SCALE GENOMIC DNA]</scope>
    <source>
        <strain evidence="13 14">SRMrh-85</strain>
    </source>
</reference>
<dbReference type="InterPro" id="IPR002299">
    <property type="entry name" value="Porin_Neis"/>
</dbReference>
<dbReference type="InterPro" id="IPR001702">
    <property type="entry name" value="Porin_Gram-ve"/>
</dbReference>
<dbReference type="PANTHER" id="PTHR34501:SF9">
    <property type="entry name" value="MAJOR OUTER MEMBRANE PROTEIN P.IA"/>
    <property type="match status" value="1"/>
</dbReference>
<proteinExistence type="predicted"/>
<gene>
    <name evidence="13" type="ORF">FHX59_006499</name>
</gene>
<protein>
    <submittedName>
        <fullName evidence="13">Porin</fullName>
    </submittedName>
</protein>
<evidence type="ECO:0000256" key="9">
    <source>
        <dbReference type="ARBA" id="ARBA00023136"/>
    </source>
</evidence>
<feature type="domain" description="Porin" evidence="12">
    <location>
        <begin position="29"/>
        <end position="358"/>
    </location>
</feature>
<evidence type="ECO:0000256" key="4">
    <source>
        <dbReference type="ARBA" id="ARBA00022452"/>
    </source>
</evidence>
<evidence type="ECO:0000256" key="10">
    <source>
        <dbReference type="ARBA" id="ARBA00023237"/>
    </source>
</evidence>
<dbReference type="InterPro" id="IPR033900">
    <property type="entry name" value="Gram_neg_porin_domain"/>
</dbReference>
<dbReference type="EMBL" id="JACHVZ010000023">
    <property type="protein sequence ID" value="MBB2932025.1"/>
    <property type="molecule type" value="Genomic_DNA"/>
</dbReference>
<evidence type="ECO:0000256" key="11">
    <source>
        <dbReference type="SAM" id="SignalP"/>
    </source>
</evidence>
<dbReference type="PRINTS" id="PR00184">
    <property type="entry name" value="NEISSPPORIN"/>
</dbReference>
<evidence type="ECO:0000256" key="6">
    <source>
        <dbReference type="ARBA" id="ARBA00022729"/>
    </source>
</evidence>
<feature type="signal peptide" evidence="11">
    <location>
        <begin position="1"/>
        <end position="40"/>
    </location>
</feature>
<comment type="subcellular location">
    <subcellularLocation>
        <location evidence="1">Cell outer membrane</location>
        <topology evidence="1">Multi-pass membrane protein</topology>
    </subcellularLocation>
</comment>
<dbReference type="Proteomes" id="UP000533533">
    <property type="component" value="Unassembled WGS sequence"/>
</dbReference>